<dbReference type="CDD" id="cd16352">
    <property type="entry name" value="CheD"/>
    <property type="match status" value="1"/>
</dbReference>
<dbReference type="GO" id="GO:0050568">
    <property type="term" value="F:protein-glutamine glutaminase activity"/>
    <property type="evidence" value="ECO:0007669"/>
    <property type="project" value="UniProtKB-UniRule"/>
</dbReference>
<dbReference type="Gene3D" id="3.30.1330.200">
    <property type="match status" value="1"/>
</dbReference>
<reference evidence="5" key="1">
    <citation type="submission" date="2017-01" db="EMBL/GenBank/DDBJ databases">
        <authorList>
            <person name="Varghese N."/>
            <person name="Submissions S."/>
        </authorList>
    </citation>
    <scope>NUCLEOTIDE SEQUENCE [LARGE SCALE GENOMIC DNA]</scope>
    <source>
        <strain evidence="5">DSM 29430</strain>
    </source>
</reference>
<dbReference type="Proteomes" id="UP000186684">
    <property type="component" value="Unassembled WGS sequence"/>
</dbReference>
<dbReference type="EC" id="3.5.1.44" evidence="3"/>
<keyword evidence="1 3" id="KW-0145">Chemotaxis</keyword>
<evidence type="ECO:0000256" key="3">
    <source>
        <dbReference type="HAMAP-Rule" id="MF_01440"/>
    </source>
</evidence>
<comment type="function">
    <text evidence="3">Probably deamidates glutamine residues to glutamate on methyl-accepting chemotaxis receptors (MCPs), playing an important role in chemotaxis.</text>
</comment>
<dbReference type="AlphaFoldDB" id="A0A1N7MRE7"/>
<dbReference type="PANTHER" id="PTHR35147:SF2">
    <property type="entry name" value="CHEMORECEPTOR GLUTAMINE DEAMIDASE CHED-RELATED"/>
    <property type="match status" value="1"/>
</dbReference>
<dbReference type="PANTHER" id="PTHR35147">
    <property type="entry name" value="CHEMORECEPTOR GLUTAMINE DEAMIDASE CHED-RELATED"/>
    <property type="match status" value="1"/>
</dbReference>
<organism evidence="4 5">
    <name type="scientific">Roseivivax lentus</name>
    <dbReference type="NCBI Taxonomy" id="633194"/>
    <lineage>
        <taxon>Bacteria</taxon>
        <taxon>Pseudomonadati</taxon>
        <taxon>Pseudomonadota</taxon>
        <taxon>Alphaproteobacteria</taxon>
        <taxon>Rhodobacterales</taxon>
        <taxon>Roseobacteraceae</taxon>
        <taxon>Roseivivax</taxon>
    </lineage>
</organism>
<protein>
    <recommendedName>
        <fullName evidence="3">Probable chemoreceptor glutamine deamidase CheD</fullName>
        <ecNumber evidence="3">3.5.1.44</ecNumber>
    </recommendedName>
</protein>
<dbReference type="SUPFAM" id="SSF64438">
    <property type="entry name" value="CNF1/YfiH-like putative cysteine hydrolases"/>
    <property type="match status" value="1"/>
</dbReference>
<comment type="similarity">
    <text evidence="3">Belongs to the CheD family.</text>
</comment>
<comment type="catalytic activity">
    <reaction evidence="3">
        <text>L-glutaminyl-[protein] + H2O = L-glutamyl-[protein] + NH4(+)</text>
        <dbReference type="Rhea" id="RHEA:16441"/>
        <dbReference type="Rhea" id="RHEA-COMP:10207"/>
        <dbReference type="Rhea" id="RHEA-COMP:10208"/>
        <dbReference type="ChEBI" id="CHEBI:15377"/>
        <dbReference type="ChEBI" id="CHEBI:28938"/>
        <dbReference type="ChEBI" id="CHEBI:29973"/>
        <dbReference type="ChEBI" id="CHEBI:30011"/>
        <dbReference type="EC" id="3.5.1.44"/>
    </reaction>
</comment>
<evidence type="ECO:0000313" key="4">
    <source>
        <dbReference type="EMBL" id="SIS88703.1"/>
    </source>
</evidence>
<gene>
    <name evidence="3" type="primary">cheD</name>
    <name evidence="4" type="ORF">SAMN05421759_105117</name>
</gene>
<dbReference type="RefSeq" id="WP_076448097.1">
    <property type="nucleotide sequence ID" value="NZ_FTOQ01000005.1"/>
</dbReference>
<dbReference type="HAMAP" id="MF_01440">
    <property type="entry name" value="CheD"/>
    <property type="match status" value="1"/>
</dbReference>
<dbReference type="OrthoDB" id="9807202at2"/>
<evidence type="ECO:0000256" key="1">
    <source>
        <dbReference type="ARBA" id="ARBA00022500"/>
    </source>
</evidence>
<dbReference type="InterPro" id="IPR038592">
    <property type="entry name" value="CheD-like_sf"/>
</dbReference>
<sequence length="181" mass="19576">MTSLDRLHTPAIRSLLVVQGEHRVTGESNVLLTTLLGSCVATCLHDPVARVGGMNHFLVADGGPDNARAERYGLYAMEVLINGLLKLGGDKRRLQAKVFGGAAMTGSMGRIGAANIVFAREFLETEKITIVAEDLGGHLARRVRYCPTTGRASLLHIDNCTDPDLPRTPRRRAPDSDVTLF</sequence>
<evidence type="ECO:0000256" key="2">
    <source>
        <dbReference type="ARBA" id="ARBA00022801"/>
    </source>
</evidence>
<dbReference type="EMBL" id="FTOQ01000005">
    <property type="protein sequence ID" value="SIS88703.1"/>
    <property type="molecule type" value="Genomic_DNA"/>
</dbReference>
<evidence type="ECO:0000313" key="5">
    <source>
        <dbReference type="Proteomes" id="UP000186684"/>
    </source>
</evidence>
<dbReference type="GO" id="GO:0006935">
    <property type="term" value="P:chemotaxis"/>
    <property type="evidence" value="ECO:0007669"/>
    <property type="project" value="UniProtKB-UniRule"/>
</dbReference>
<name>A0A1N7MRE7_9RHOB</name>
<dbReference type="Pfam" id="PF03975">
    <property type="entry name" value="CheD"/>
    <property type="match status" value="1"/>
</dbReference>
<keyword evidence="2 3" id="KW-0378">Hydrolase</keyword>
<keyword evidence="5" id="KW-1185">Reference proteome</keyword>
<dbReference type="STRING" id="633194.SAMN05421759_105117"/>
<dbReference type="InterPro" id="IPR005659">
    <property type="entry name" value="Chemorcpt_Glu_NH3ase_CheD"/>
</dbReference>
<dbReference type="InterPro" id="IPR011324">
    <property type="entry name" value="Cytotoxic_necrot_fac-like_cat"/>
</dbReference>
<accession>A0A1N7MRE7</accession>
<proteinExistence type="inferred from homology"/>